<evidence type="ECO:0000313" key="2">
    <source>
        <dbReference type="EMBL" id="OAQ95802.1"/>
    </source>
</evidence>
<feature type="chain" id="PRO_5008103964" evidence="1">
    <location>
        <begin position="38"/>
        <end position="157"/>
    </location>
</feature>
<keyword evidence="3" id="KW-1185">Reference proteome</keyword>
<proteinExistence type="predicted"/>
<keyword evidence="1" id="KW-0732">Signal</keyword>
<sequence>MSNNSAEKSAPGRQLLSPTQWWLHLVVLLSLINHISSCAHTLTDLPVHAASAKATVCGMVKPGAVSTLRYTFVSTLSRRALFAHPMSRRAPPSTLVGALRRARRKTPRAPSTVRWAYLFEKHYFLGFPSPRKLNYWRVPGVRYRLLNQWEEYYGRPW</sequence>
<evidence type="ECO:0000313" key="3">
    <source>
        <dbReference type="Proteomes" id="UP000243081"/>
    </source>
</evidence>
<feature type="signal peptide" evidence="1">
    <location>
        <begin position="1"/>
        <end position="37"/>
    </location>
</feature>
<protein>
    <submittedName>
        <fullName evidence="2">Uncharacterized protein</fullName>
    </submittedName>
</protein>
<evidence type="ECO:0000256" key="1">
    <source>
        <dbReference type="SAM" id="SignalP"/>
    </source>
</evidence>
<name>A0A179I0W0_CORDF</name>
<organism evidence="2 3">
    <name type="scientific">Cordyceps confragosa</name>
    <name type="common">Lecanicillium lecanii</name>
    <dbReference type="NCBI Taxonomy" id="2714763"/>
    <lineage>
        <taxon>Eukaryota</taxon>
        <taxon>Fungi</taxon>
        <taxon>Dikarya</taxon>
        <taxon>Ascomycota</taxon>
        <taxon>Pezizomycotina</taxon>
        <taxon>Sordariomycetes</taxon>
        <taxon>Hypocreomycetidae</taxon>
        <taxon>Hypocreales</taxon>
        <taxon>Cordycipitaceae</taxon>
        <taxon>Akanthomyces</taxon>
    </lineage>
</organism>
<comment type="caution">
    <text evidence="2">The sequence shown here is derived from an EMBL/GenBank/DDBJ whole genome shotgun (WGS) entry which is preliminary data.</text>
</comment>
<dbReference type="Proteomes" id="UP000243081">
    <property type="component" value="Unassembled WGS sequence"/>
</dbReference>
<dbReference type="EMBL" id="LUKN01004582">
    <property type="protein sequence ID" value="OAQ95802.1"/>
    <property type="molecule type" value="Genomic_DNA"/>
</dbReference>
<gene>
    <name evidence="2" type="ORF">LLEC1_01692</name>
</gene>
<dbReference type="AlphaFoldDB" id="A0A179I0W0"/>
<accession>A0A179I0W0</accession>
<reference evidence="2 3" key="1">
    <citation type="submission" date="2016-03" db="EMBL/GenBank/DDBJ databases">
        <title>Fine-scale spatial genetic structure of a fungal parasite of coffee scale insects.</title>
        <authorList>
            <person name="Jackson D."/>
            <person name="Zemenick K.A."/>
            <person name="Malloure B."/>
            <person name="Quandt C.A."/>
            <person name="James T.Y."/>
        </authorList>
    </citation>
    <scope>NUCLEOTIDE SEQUENCE [LARGE SCALE GENOMIC DNA]</scope>
    <source>
        <strain evidence="2 3">UM487</strain>
    </source>
</reference>